<sequence length="48" mass="5201">MARLPEQQKVPGGDSGDLPSCVTAPRKPTTAPNRRRFGIFLLVRAGTH</sequence>
<gene>
    <name evidence="2" type="ORF">Rhow_005816</name>
</gene>
<evidence type="ECO:0000313" key="3">
    <source>
        <dbReference type="Proteomes" id="UP000287519"/>
    </source>
</evidence>
<reference evidence="2 3" key="1">
    <citation type="submission" date="2018-11" db="EMBL/GenBank/DDBJ databases">
        <title>Microbial catabolism of amino acid.</title>
        <authorList>
            <person name="Hibi M."/>
            <person name="Ogawa J."/>
        </authorList>
    </citation>
    <scope>NUCLEOTIDE SEQUENCE [LARGE SCALE GENOMIC DNA]</scope>
    <source>
        <strain evidence="2 3">C31-06</strain>
    </source>
</reference>
<evidence type="ECO:0000256" key="1">
    <source>
        <dbReference type="SAM" id="MobiDB-lite"/>
    </source>
</evidence>
<protein>
    <submittedName>
        <fullName evidence="2">Uncharacterized protein</fullName>
    </submittedName>
</protein>
<dbReference type="EMBL" id="BHYM01000005">
    <property type="protein sequence ID" value="GCE36816.1"/>
    <property type="molecule type" value="Genomic_DNA"/>
</dbReference>
<dbReference type="Proteomes" id="UP000287519">
    <property type="component" value="Unassembled WGS sequence"/>
</dbReference>
<dbReference type="AlphaFoldDB" id="A0A402BZP1"/>
<comment type="caution">
    <text evidence="2">The sequence shown here is derived from an EMBL/GenBank/DDBJ whole genome shotgun (WGS) entry which is preliminary data.</text>
</comment>
<proteinExistence type="predicted"/>
<accession>A0A402BZP1</accession>
<feature type="region of interest" description="Disordered" evidence="1">
    <location>
        <begin position="1"/>
        <end position="32"/>
    </location>
</feature>
<organism evidence="2 3">
    <name type="scientific">Rhodococcus wratislaviensis</name>
    <name type="common">Tsukamurella wratislaviensis</name>
    <dbReference type="NCBI Taxonomy" id="44752"/>
    <lineage>
        <taxon>Bacteria</taxon>
        <taxon>Bacillati</taxon>
        <taxon>Actinomycetota</taxon>
        <taxon>Actinomycetes</taxon>
        <taxon>Mycobacteriales</taxon>
        <taxon>Nocardiaceae</taxon>
        <taxon>Rhodococcus</taxon>
    </lineage>
</organism>
<evidence type="ECO:0000313" key="2">
    <source>
        <dbReference type="EMBL" id="GCE36816.1"/>
    </source>
</evidence>
<name>A0A402BZP1_RHOWR</name>
<keyword evidence="3" id="KW-1185">Reference proteome</keyword>